<evidence type="ECO:0000313" key="3">
    <source>
        <dbReference type="Proteomes" id="UP000077051"/>
    </source>
</evidence>
<dbReference type="OrthoDB" id="2289106at2759"/>
<keyword evidence="3" id="KW-1185">Reference proteome</keyword>
<name>A0A168GJ32_MUCCL</name>
<feature type="compositionally biased region" description="Acidic residues" evidence="1">
    <location>
        <begin position="485"/>
        <end position="499"/>
    </location>
</feature>
<dbReference type="VEuPathDB" id="FungiDB:MUCCIDRAFT_168260"/>
<dbReference type="EMBL" id="AMYB01000013">
    <property type="protein sequence ID" value="OAC97737.1"/>
    <property type="molecule type" value="Genomic_DNA"/>
</dbReference>
<protein>
    <submittedName>
        <fullName evidence="2">Uncharacterized protein</fullName>
    </submittedName>
</protein>
<proteinExistence type="predicted"/>
<dbReference type="Proteomes" id="UP000077051">
    <property type="component" value="Unassembled WGS sequence"/>
</dbReference>
<gene>
    <name evidence="2" type="ORF">MUCCIDRAFT_168260</name>
</gene>
<feature type="compositionally biased region" description="Acidic residues" evidence="1">
    <location>
        <begin position="441"/>
        <end position="455"/>
    </location>
</feature>
<reference evidence="2 3" key="1">
    <citation type="submission" date="2015-06" db="EMBL/GenBank/DDBJ databases">
        <title>Expansion of signal transduction pathways in fungi by whole-genome duplication.</title>
        <authorList>
            <consortium name="DOE Joint Genome Institute"/>
            <person name="Corrochano L.M."/>
            <person name="Kuo A."/>
            <person name="Marcet-Houben M."/>
            <person name="Polaino S."/>
            <person name="Salamov A."/>
            <person name="Villalobos J.M."/>
            <person name="Alvarez M.I."/>
            <person name="Avalos J."/>
            <person name="Benito E.P."/>
            <person name="Benoit I."/>
            <person name="Burger G."/>
            <person name="Camino L.P."/>
            <person name="Canovas D."/>
            <person name="Cerda-Olmedo E."/>
            <person name="Cheng J.-F."/>
            <person name="Dominguez A."/>
            <person name="Elias M."/>
            <person name="Eslava A.P."/>
            <person name="Glaser F."/>
            <person name="Grimwood J."/>
            <person name="Gutierrez G."/>
            <person name="Heitman J."/>
            <person name="Henrissat B."/>
            <person name="Iturriaga E.A."/>
            <person name="Lang B.F."/>
            <person name="Lavin J.L."/>
            <person name="Lee S."/>
            <person name="Li W."/>
            <person name="Lindquist E."/>
            <person name="Lopez-Garcia S."/>
            <person name="Luque E.M."/>
            <person name="Marcos A.T."/>
            <person name="Martin J."/>
            <person name="Mccluskey K."/>
            <person name="Medina H.R."/>
            <person name="Miralles-Duran A."/>
            <person name="Miyazaki A."/>
            <person name="Munoz-Torres E."/>
            <person name="Oguiza J.A."/>
            <person name="Ohm R."/>
            <person name="Olmedo M."/>
            <person name="Orejas M."/>
            <person name="Ortiz-Castellanos L."/>
            <person name="Pisabarro A.G."/>
            <person name="Rodriguez-Romero J."/>
            <person name="Ruiz-Herrera J."/>
            <person name="Ruiz-Vazquez R."/>
            <person name="Sanz C."/>
            <person name="Schackwitz W."/>
            <person name="Schmutz J."/>
            <person name="Shahriari M."/>
            <person name="Shelest E."/>
            <person name="Silva-Franco F."/>
            <person name="Soanes D."/>
            <person name="Syed K."/>
            <person name="Tagua V.G."/>
            <person name="Talbot N.J."/>
            <person name="Thon M."/>
            <person name="De Vries R.P."/>
            <person name="Wiebenga A."/>
            <person name="Yadav J.S."/>
            <person name="Braun E.L."/>
            <person name="Baker S."/>
            <person name="Garre V."/>
            <person name="Horwitz B."/>
            <person name="Torres-Martinez S."/>
            <person name="Idnurm A."/>
            <person name="Herrera-Estrella A."/>
            <person name="Gabaldon T."/>
            <person name="Grigoriev I.V."/>
        </authorList>
    </citation>
    <scope>NUCLEOTIDE SEQUENCE [LARGE SCALE GENOMIC DNA]</scope>
    <source>
        <strain evidence="2 3">CBS 277.49</strain>
    </source>
</reference>
<sequence>MLDRSEDSINYITRSARAFDYGSYYHQFCDGFTREQTRSKLESDFEICRSESGDLAVGTAKWINEQIDNGLPLERTLNVDAFWLALLAKQNVYRAAINEEIRKTAIKEKTHKDVMNNAAAASQNEQPSLNHAQLVVESDKLVILDNRSIGSIIKSEGKCLFSRYDTLSQDEETRCGYCLCGILDVSSDIQQSLFTHAQWKFLKDEFSPKKPTPLPRLDTKTCRLLNKLPVMLIEDERALDVYNAVLKELEKATTDRWLLKMLAHLLNCYVERGDMFEDPRNRIDVDYMAKFWCEFFELMFEGQNVEVKWGQSASDTITQARSTTNSSNTSSTIVCEADDTPVACIRYVKKESNCPSLVNSIVNRDQAALAIETKCILDDAVHRQELHAKVHTSVVHPFPDEPSVPSNWTRGTFLFPSKGQAATFPDNYLPKNVSPLRFKEDDGDDDDGLDRDYLDDATLVIKVKPQKQQQNGGLKSDNKKRNLEDIESETSDNEVSDDDSSNKKRSVRSS</sequence>
<accession>A0A168GJ32</accession>
<comment type="caution">
    <text evidence="2">The sequence shown here is derived from an EMBL/GenBank/DDBJ whole genome shotgun (WGS) entry which is preliminary data.</text>
</comment>
<feature type="region of interest" description="Disordered" evidence="1">
    <location>
        <begin position="424"/>
        <end position="510"/>
    </location>
</feature>
<dbReference type="AlphaFoldDB" id="A0A168GJ32"/>
<organism evidence="2 3">
    <name type="scientific">Mucor lusitanicus CBS 277.49</name>
    <dbReference type="NCBI Taxonomy" id="747725"/>
    <lineage>
        <taxon>Eukaryota</taxon>
        <taxon>Fungi</taxon>
        <taxon>Fungi incertae sedis</taxon>
        <taxon>Mucoromycota</taxon>
        <taxon>Mucoromycotina</taxon>
        <taxon>Mucoromycetes</taxon>
        <taxon>Mucorales</taxon>
        <taxon>Mucorineae</taxon>
        <taxon>Mucoraceae</taxon>
        <taxon>Mucor</taxon>
    </lineage>
</organism>
<evidence type="ECO:0000256" key="1">
    <source>
        <dbReference type="SAM" id="MobiDB-lite"/>
    </source>
</evidence>
<evidence type="ECO:0000313" key="2">
    <source>
        <dbReference type="EMBL" id="OAC97737.1"/>
    </source>
</evidence>